<name>A0A699ZSQ9_HAELA</name>
<evidence type="ECO:0000313" key="3">
    <source>
        <dbReference type="Proteomes" id="UP000485058"/>
    </source>
</evidence>
<reference evidence="2 3" key="1">
    <citation type="submission" date="2020-02" db="EMBL/GenBank/DDBJ databases">
        <title>Draft genome sequence of Haematococcus lacustris strain NIES-144.</title>
        <authorList>
            <person name="Morimoto D."/>
            <person name="Nakagawa S."/>
            <person name="Yoshida T."/>
            <person name="Sawayama S."/>
        </authorList>
    </citation>
    <scope>NUCLEOTIDE SEQUENCE [LARGE SCALE GENOMIC DNA]</scope>
    <source>
        <strain evidence="2 3">NIES-144</strain>
    </source>
</reference>
<dbReference type="Proteomes" id="UP000485058">
    <property type="component" value="Unassembled WGS sequence"/>
</dbReference>
<evidence type="ECO:0000313" key="2">
    <source>
        <dbReference type="EMBL" id="GFH18972.1"/>
    </source>
</evidence>
<organism evidence="2 3">
    <name type="scientific">Haematococcus lacustris</name>
    <name type="common">Green alga</name>
    <name type="synonym">Haematococcus pluvialis</name>
    <dbReference type="NCBI Taxonomy" id="44745"/>
    <lineage>
        <taxon>Eukaryota</taxon>
        <taxon>Viridiplantae</taxon>
        <taxon>Chlorophyta</taxon>
        <taxon>core chlorophytes</taxon>
        <taxon>Chlorophyceae</taxon>
        <taxon>CS clade</taxon>
        <taxon>Chlamydomonadales</taxon>
        <taxon>Haematococcaceae</taxon>
        <taxon>Haematococcus</taxon>
    </lineage>
</organism>
<accession>A0A699ZSQ9</accession>
<sequence length="108" mass="11738">MVKRKRKGSAKENKGPPKKLKASRSRQGKQRQERRDGWCTSRRQVKGRPRLVCPRTVCVPASCPVKVACQNALVKLCLAAGHQGPGWRCAARLQEDPAEANGAPPAAG</sequence>
<keyword evidence="3" id="KW-1185">Reference proteome</keyword>
<evidence type="ECO:0000256" key="1">
    <source>
        <dbReference type="SAM" id="MobiDB-lite"/>
    </source>
</evidence>
<gene>
    <name evidence="2" type="ORF">HaLaN_15856</name>
</gene>
<dbReference type="EMBL" id="BLLF01001387">
    <property type="protein sequence ID" value="GFH18972.1"/>
    <property type="molecule type" value="Genomic_DNA"/>
</dbReference>
<dbReference type="AlphaFoldDB" id="A0A699ZSQ9"/>
<comment type="caution">
    <text evidence="2">The sequence shown here is derived from an EMBL/GenBank/DDBJ whole genome shotgun (WGS) entry which is preliminary data.</text>
</comment>
<feature type="region of interest" description="Disordered" evidence="1">
    <location>
        <begin position="1"/>
        <end position="41"/>
    </location>
</feature>
<protein>
    <submittedName>
        <fullName evidence="2">Uncharacterized protein</fullName>
    </submittedName>
</protein>
<proteinExistence type="predicted"/>
<feature type="compositionally biased region" description="Basic residues" evidence="1">
    <location>
        <begin position="16"/>
        <end position="29"/>
    </location>
</feature>